<protein>
    <recommendedName>
        <fullName evidence="7">DC1 domain-containing protein</fullName>
    </recommendedName>
</protein>
<organism evidence="5 6">
    <name type="scientific">Mikania micrantha</name>
    <name type="common">bitter vine</name>
    <dbReference type="NCBI Taxonomy" id="192012"/>
    <lineage>
        <taxon>Eukaryota</taxon>
        <taxon>Viridiplantae</taxon>
        <taxon>Streptophyta</taxon>
        <taxon>Embryophyta</taxon>
        <taxon>Tracheophyta</taxon>
        <taxon>Spermatophyta</taxon>
        <taxon>Magnoliopsida</taxon>
        <taxon>eudicotyledons</taxon>
        <taxon>Gunneridae</taxon>
        <taxon>Pentapetalae</taxon>
        <taxon>asterids</taxon>
        <taxon>campanulids</taxon>
        <taxon>Asterales</taxon>
        <taxon>Asteraceae</taxon>
        <taxon>Asteroideae</taxon>
        <taxon>Heliantheae alliance</taxon>
        <taxon>Eupatorieae</taxon>
        <taxon>Mikania</taxon>
    </lineage>
</organism>
<dbReference type="SUPFAM" id="SSF53067">
    <property type="entry name" value="Actin-like ATPase domain"/>
    <property type="match status" value="2"/>
</dbReference>
<keyword evidence="2 4" id="KW-0547">Nucleotide-binding</keyword>
<dbReference type="InterPro" id="IPR029047">
    <property type="entry name" value="HSP70_peptide-bd_sf"/>
</dbReference>
<dbReference type="Gene3D" id="2.60.34.10">
    <property type="entry name" value="Substrate Binding Domain Of DNAk, Chain A, domain 1"/>
    <property type="match status" value="1"/>
</dbReference>
<evidence type="ECO:0008006" key="7">
    <source>
        <dbReference type="Google" id="ProtNLM"/>
    </source>
</evidence>
<dbReference type="InterPro" id="IPR018181">
    <property type="entry name" value="Heat_shock_70_CS"/>
</dbReference>
<dbReference type="OrthoDB" id="3789372at2759"/>
<comment type="caution">
    <text evidence="5">The sequence shown here is derived from an EMBL/GenBank/DDBJ whole genome shotgun (WGS) entry which is preliminary data.</text>
</comment>
<evidence type="ECO:0000313" key="5">
    <source>
        <dbReference type="EMBL" id="KAD3067682.1"/>
    </source>
</evidence>
<dbReference type="CDD" id="cd24028">
    <property type="entry name" value="ASKHA_NBD_HSP70_HSPA1-like"/>
    <property type="match status" value="1"/>
</dbReference>
<dbReference type="PROSITE" id="PS00329">
    <property type="entry name" value="HSP70_2"/>
    <property type="match status" value="1"/>
</dbReference>
<keyword evidence="6" id="KW-1185">Reference proteome</keyword>
<dbReference type="Proteomes" id="UP000326396">
    <property type="component" value="Linkage Group LG7"/>
</dbReference>
<dbReference type="FunFam" id="3.30.420.40:FF:000545">
    <property type="entry name" value="Endoplasmic reticulum chaperone BiP"/>
    <property type="match status" value="1"/>
</dbReference>
<evidence type="ECO:0000256" key="4">
    <source>
        <dbReference type="RuleBase" id="RU003322"/>
    </source>
</evidence>
<dbReference type="GO" id="GO:0005524">
    <property type="term" value="F:ATP binding"/>
    <property type="evidence" value="ECO:0007669"/>
    <property type="project" value="UniProtKB-KW"/>
</dbReference>
<dbReference type="SUPFAM" id="SSF57889">
    <property type="entry name" value="Cysteine-rich domain"/>
    <property type="match status" value="1"/>
</dbReference>
<sequence length="754" mass="84708">MSKKVEAIAIGIDLGTTYSCVAAWFNKHNRVEIFPNEHVFIIQLPNLLLTDTTFGTFLLLLSRVKRLMGSRFGDSQLQQDIKSWPFKVIKGSVDKPKIVLKHKSVEKEFSPEEISSMILKNLKEAAEAYLGTTVKDAVITVPAYFNDKQRKATKDAGTLAGLNVLQLLNEPTAAAIAYGLDKLVDTSHQLHKNIFIFDLGGGTFDVSLLTISKEGRIDVKAVGGDTHLGGEDFDKVMVNHCVREFERRHKKDISGNAKAMGRLKVACEKAKRDLSSTTETSIELDYLYEGLDFSMRFTRAKFEELNSHFFLKCMEHVESCLRDGNVHKNNIDDIVLVGGSTRIPKVQYMLKEFFDWKPLCKSINADEAVAYGAAVLAAKLSGNGNKTVTDLILLDVTPLSLGTRIKERTMSVIIPRNTPIPTTREEIYETFYDNQTSMLVDVYQGECNDVNDNIFLDEFLLYGFPPRHAGKEKMKVCFSIDANGILHVLAESVTTGNKKSIVITNRGNLSKEDIEKMLEKVALTLVLKEADCPYYCWGCDQLGFGSSYICTKRCNFVLHKECGKPEPLIQYPFSQKCVLKFRDGGSGVDSPCDACGKKIKRFHYRCLCNFVKRNLHPFCLASEQTIEAAHGLTLHLEKVAPTNCLHCGTKDLWSKVRGWAYVSSCGSYSYHVSCVKEIINKNWRYGFFTGKNDPFLTIKQQFPEDMDRMNQLSVVRRRERQTKKNAKLILSVIYNALTGNPMGLIGAAQSYFGD</sequence>
<dbReference type="AlphaFoldDB" id="A0A5N6M1N5"/>
<evidence type="ECO:0000313" key="6">
    <source>
        <dbReference type="Proteomes" id="UP000326396"/>
    </source>
</evidence>
<dbReference type="GO" id="GO:0140662">
    <property type="term" value="F:ATP-dependent protein folding chaperone"/>
    <property type="evidence" value="ECO:0007669"/>
    <property type="project" value="InterPro"/>
</dbReference>
<reference evidence="5 6" key="1">
    <citation type="submission" date="2019-05" db="EMBL/GenBank/DDBJ databases">
        <title>Mikania micrantha, genome provides insights into the molecular mechanism of rapid growth.</title>
        <authorList>
            <person name="Liu B."/>
        </authorList>
    </citation>
    <scope>NUCLEOTIDE SEQUENCE [LARGE SCALE GENOMIC DNA]</scope>
    <source>
        <strain evidence="5">NLD-2019</strain>
        <tissue evidence="5">Leaf</tissue>
    </source>
</reference>
<proteinExistence type="inferred from homology"/>
<name>A0A5N6M1N5_9ASTR</name>
<dbReference type="Pfam" id="PF00012">
    <property type="entry name" value="HSP70"/>
    <property type="match status" value="1"/>
</dbReference>
<dbReference type="EMBL" id="SZYD01000017">
    <property type="protein sequence ID" value="KAD3067682.1"/>
    <property type="molecule type" value="Genomic_DNA"/>
</dbReference>
<dbReference type="InterPro" id="IPR043129">
    <property type="entry name" value="ATPase_NBD"/>
</dbReference>
<evidence type="ECO:0000256" key="1">
    <source>
        <dbReference type="ARBA" id="ARBA00007381"/>
    </source>
</evidence>
<gene>
    <name evidence="5" type="ORF">E3N88_35562</name>
</gene>
<dbReference type="FunFam" id="3.30.30.30:FF:000001">
    <property type="entry name" value="heat shock 70 kDa protein-like"/>
    <property type="match status" value="1"/>
</dbReference>
<dbReference type="PROSITE" id="PS00297">
    <property type="entry name" value="HSP70_1"/>
    <property type="match status" value="1"/>
</dbReference>
<dbReference type="PANTHER" id="PTHR19375">
    <property type="entry name" value="HEAT SHOCK PROTEIN 70KDA"/>
    <property type="match status" value="1"/>
</dbReference>
<evidence type="ECO:0000256" key="3">
    <source>
        <dbReference type="ARBA" id="ARBA00022840"/>
    </source>
</evidence>
<evidence type="ECO:0000256" key="2">
    <source>
        <dbReference type="ARBA" id="ARBA00022741"/>
    </source>
</evidence>
<dbReference type="InterPro" id="IPR046349">
    <property type="entry name" value="C1-like_sf"/>
</dbReference>
<keyword evidence="3 4" id="KW-0067">ATP-binding</keyword>
<accession>A0A5N6M1N5</accession>
<dbReference type="Gene3D" id="3.90.640.10">
    <property type="entry name" value="Actin, Chain A, domain 4"/>
    <property type="match status" value="1"/>
</dbReference>
<comment type="similarity">
    <text evidence="1 4">Belongs to the heat shock protein 70 family.</text>
</comment>
<dbReference type="FunFam" id="3.90.640.10:FF:000002">
    <property type="entry name" value="Heat shock 70 kDa"/>
    <property type="match status" value="1"/>
</dbReference>
<dbReference type="InterPro" id="IPR013126">
    <property type="entry name" value="Hsp_70_fam"/>
</dbReference>
<dbReference type="PRINTS" id="PR00301">
    <property type="entry name" value="HEATSHOCK70"/>
</dbReference>
<dbReference type="SUPFAM" id="SSF100920">
    <property type="entry name" value="Heat shock protein 70kD (HSP70), peptide-binding domain"/>
    <property type="match status" value="1"/>
</dbReference>
<dbReference type="Gene3D" id="3.30.420.40">
    <property type="match status" value="3"/>
</dbReference>
<dbReference type="Gene3D" id="3.30.30.30">
    <property type="match status" value="1"/>
</dbReference>